<sequence length="92" mass="10593">MPLSIFKILDIGEVQPTSITLQLADRSFTYPIGVIENVLIKIDKFIFPVDFIVLDMKEDREKSLILGRPFLVTQKVMIDVQKGELIMRVQDQ</sequence>
<evidence type="ECO:0000313" key="1">
    <source>
        <dbReference type="EMBL" id="PKU72218.1"/>
    </source>
</evidence>
<gene>
    <name evidence="1" type="ORF">MA16_Dca006811</name>
</gene>
<reference evidence="1 2" key="2">
    <citation type="journal article" date="2017" name="Nature">
        <title>The Apostasia genome and the evolution of orchids.</title>
        <authorList>
            <person name="Zhang G.Q."/>
            <person name="Liu K.W."/>
            <person name="Li Z."/>
            <person name="Lohaus R."/>
            <person name="Hsiao Y.Y."/>
            <person name="Niu S.C."/>
            <person name="Wang J.Y."/>
            <person name="Lin Y.C."/>
            <person name="Xu Q."/>
            <person name="Chen L.J."/>
            <person name="Yoshida K."/>
            <person name="Fujiwara S."/>
            <person name="Wang Z.W."/>
            <person name="Zhang Y.Q."/>
            <person name="Mitsuda N."/>
            <person name="Wang M."/>
            <person name="Liu G.H."/>
            <person name="Pecoraro L."/>
            <person name="Huang H.X."/>
            <person name="Xiao X.J."/>
            <person name="Lin M."/>
            <person name="Wu X.Y."/>
            <person name="Wu W.L."/>
            <person name="Chen Y.Y."/>
            <person name="Chang S.B."/>
            <person name="Sakamoto S."/>
            <person name="Ohme-Takagi M."/>
            <person name="Yagi M."/>
            <person name="Zeng S.J."/>
            <person name="Shen C.Y."/>
            <person name="Yeh C.M."/>
            <person name="Luo Y.B."/>
            <person name="Tsai W.C."/>
            <person name="Van de Peer Y."/>
            <person name="Liu Z.J."/>
        </authorList>
    </citation>
    <scope>NUCLEOTIDE SEQUENCE [LARGE SCALE GENOMIC DNA]</scope>
    <source>
        <tissue evidence="1">The whole plant</tissue>
    </source>
</reference>
<proteinExistence type="predicted"/>
<reference evidence="1 2" key="1">
    <citation type="journal article" date="2016" name="Sci. Rep.">
        <title>The Dendrobium catenatum Lindl. genome sequence provides insights into polysaccharide synthase, floral development and adaptive evolution.</title>
        <authorList>
            <person name="Zhang G.Q."/>
            <person name="Xu Q."/>
            <person name="Bian C."/>
            <person name="Tsai W.C."/>
            <person name="Yeh C.M."/>
            <person name="Liu K.W."/>
            <person name="Yoshida K."/>
            <person name="Zhang L.S."/>
            <person name="Chang S.B."/>
            <person name="Chen F."/>
            <person name="Shi Y."/>
            <person name="Su Y.Y."/>
            <person name="Zhang Y.Q."/>
            <person name="Chen L.J."/>
            <person name="Yin Y."/>
            <person name="Lin M."/>
            <person name="Huang H."/>
            <person name="Deng H."/>
            <person name="Wang Z.W."/>
            <person name="Zhu S.L."/>
            <person name="Zhao X."/>
            <person name="Deng C."/>
            <person name="Niu S.C."/>
            <person name="Huang J."/>
            <person name="Wang M."/>
            <person name="Liu G.H."/>
            <person name="Yang H.J."/>
            <person name="Xiao X.J."/>
            <person name="Hsiao Y.Y."/>
            <person name="Wu W.L."/>
            <person name="Chen Y.Y."/>
            <person name="Mitsuda N."/>
            <person name="Ohme-Takagi M."/>
            <person name="Luo Y.B."/>
            <person name="Van de Peer Y."/>
            <person name="Liu Z.J."/>
        </authorList>
    </citation>
    <scope>NUCLEOTIDE SEQUENCE [LARGE SCALE GENOMIC DNA]</scope>
    <source>
        <tissue evidence="1">The whole plant</tissue>
    </source>
</reference>
<organism evidence="1 2">
    <name type="scientific">Dendrobium catenatum</name>
    <dbReference type="NCBI Taxonomy" id="906689"/>
    <lineage>
        <taxon>Eukaryota</taxon>
        <taxon>Viridiplantae</taxon>
        <taxon>Streptophyta</taxon>
        <taxon>Embryophyta</taxon>
        <taxon>Tracheophyta</taxon>
        <taxon>Spermatophyta</taxon>
        <taxon>Magnoliopsida</taxon>
        <taxon>Liliopsida</taxon>
        <taxon>Asparagales</taxon>
        <taxon>Orchidaceae</taxon>
        <taxon>Epidendroideae</taxon>
        <taxon>Malaxideae</taxon>
        <taxon>Dendrobiinae</taxon>
        <taxon>Dendrobium</taxon>
    </lineage>
</organism>
<dbReference type="Gene3D" id="2.40.70.10">
    <property type="entry name" value="Acid Proteases"/>
    <property type="match status" value="1"/>
</dbReference>
<dbReference type="PANTHER" id="PTHR33067:SF9">
    <property type="entry name" value="RNA-DIRECTED DNA POLYMERASE"/>
    <property type="match status" value="1"/>
</dbReference>
<accession>A0A2I0W987</accession>
<evidence type="ECO:0000313" key="2">
    <source>
        <dbReference type="Proteomes" id="UP000233837"/>
    </source>
</evidence>
<dbReference type="InterPro" id="IPR021109">
    <property type="entry name" value="Peptidase_aspartic_dom_sf"/>
</dbReference>
<protein>
    <submittedName>
        <fullName evidence="1">Uncharacterized protein</fullName>
    </submittedName>
</protein>
<keyword evidence="2" id="KW-1185">Reference proteome</keyword>
<dbReference type="PANTHER" id="PTHR33067">
    <property type="entry name" value="RNA-DIRECTED DNA POLYMERASE-RELATED"/>
    <property type="match status" value="1"/>
</dbReference>
<dbReference type="EMBL" id="KZ502843">
    <property type="protein sequence ID" value="PKU72218.1"/>
    <property type="molecule type" value="Genomic_DNA"/>
</dbReference>
<dbReference type="AlphaFoldDB" id="A0A2I0W987"/>
<name>A0A2I0W987_9ASPA</name>
<dbReference type="CDD" id="cd00303">
    <property type="entry name" value="retropepsin_like"/>
    <property type="match status" value="1"/>
</dbReference>
<dbReference type="Proteomes" id="UP000233837">
    <property type="component" value="Unassembled WGS sequence"/>
</dbReference>